<dbReference type="EMBL" id="WCHB01000075">
    <property type="protein sequence ID" value="NRO35533.1"/>
    <property type="molecule type" value="Genomic_DNA"/>
</dbReference>
<dbReference type="EMBL" id="BLYV01000167">
    <property type="protein sequence ID" value="GFP12975.1"/>
    <property type="molecule type" value="Genomic_DNA"/>
</dbReference>
<dbReference type="SUPFAM" id="SSF55797">
    <property type="entry name" value="PR-1-like"/>
    <property type="match status" value="1"/>
</dbReference>
<accession>A0A9Q5G983</accession>
<reference evidence="3" key="1">
    <citation type="submission" date="2019-09" db="EMBL/GenBank/DDBJ databases">
        <title>Comparative genomic analysis of Lactobacillus helveticus.</title>
        <authorList>
            <person name="Zhang H."/>
            <person name="Chen Y."/>
            <person name="Zhong Z."/>
        </authorList>
    </citation>
    <scope>NUCLEOTIDE SEQUENCE</scope>
    <source>
        <strain evidence="3">IMAU30003</strain>
    </source>
</reference>
<dbReference type="Gene3D" id="3.40.33.10">
    <property type="entry name" value="CAP"/>
    <property type="match status" value="1"/>
</dbReference>
<evidence type="ECO:0000313" key="3">
    <source>
        <dbReference type="EMBL" id="NRO35533.1"/>
    </source>
</evidence>
<feature type="domain" description="SCP" evidence="1">
    <location>
        <begin position="21"/>
        <end position="152"/>
    </location>
</feature>
<evidence type="ECO:0000313" key="2">
    <source>
        <dbReference type="EMBL" id="GFP12975.1"/>
    </source>
</evidence>
<sequence>MGAAKDATSAANLKASIQDLENANSARAKVGSRRLKVSPILTAISMIDADYQKQGGVHHPQYYKYEDSLENISAGSEPITIWMTEKNNWKEDVRKNSSLKSLEFHPNWDNQAYTDAVMGAHGYKVAGHYTNLVNRNHRIMGMAHMTDNNYGYADVYNASSKNNKGSLTLGQYKSLVNKWLNR</sequence>
<proteinExistence type="predicted"/>
<dbReference type="InterPro" id="IPR035940">
    <property type="entry name" value="CAP_sf"/>
</dbReference>
<comment type="caution">
    <text evidence="3">The sequence shown here is derived from an EMBL/GenBank/DDBJ whole genome shotgun (WGS) entry which is preliminary data.</text>
</comment>
<organism evidence="3 4">
    <name type="scientific">Lactobacillus helveticus</name>
    <name type="common">Lactobacillus suntoryeus</name>
    <dbReference type="NCBI Taxonomy" id="1587"/>
    <lineage>
        <taxon>Bacteria</taxon>
        <taxon>Bacillati</taxon>
        <taxon>Bacillota</taxon>
        <taxon>Bacilli</taxon>
        <taxon>Lactobacillales</taxon>
        <taxon>Lactobacillaceae</taxon>
        <taxon>Lactobacillus</taxon>
    </lineage>
</organism>
<dbReference type="Pfam" id="PF00188">
    <property type="entry name" value="CAP"/>
    <property type="match status" value="1"/>
</dbReference>
<reference evidence="2" key="2">
    <citation type="submission" date="2020-07" db="EMBL/GenBank/DDBJ databases">
        <title>Draft genome sequence of Lactobacillus helveticus strain JCM 1062.</title>
        <authorList>
            <person name="Endo A."/>
            <person name="Maeno S."/>
            <person name="Kido Y."/>
        </authorList>
    </citation>
    <scope>NUCLEOTIDE SEQUENCE</scope>
    <source>
        <strain evidence="2">JCM 1062</strain>
    </source>
</reference>
<dbReference type="Proteomes" id="UP000651333">
    <property type="component" value="Unassembled WGS sequence"/>
</dbReference>
<evidence type="ECO:0000313" key="4">
    <source>
        <dbReference type="Proteomes" id="UP000651333"/>
    </source>
</evidence>
<protein>
    <recommendedName>
        <fullName evidence="1">SCP domain-containing protein</fullName>
    </recommendedName>
</protein>
<gene>
    <name evidence="3" type="ORF">IMAU30003_01783</name>
    <name evidence="2" type="ORF">LHEJCM1062_08470</name>
</gene>
<evidence type="ECO:0000259" key="1">
    <source>
        <dbReference type="Pfam" id="PF00188"/>
    </source>
</evidence>
<dbReference type="AlphaFoldDB" id="A0A9Q5G983"/>
<dbReference type="Proteomes" id="UP000630086">
    <property type="component" value="Unassembled WGS sequence"/>
</dbReference>
<dbReference type="InterPro" id="IPR014044">
    <property type="entry name" value="CAP_dom"/>
</dbReference>
<name>A0A9Q5G983_LACHE</name>